<dbReference type="OrthoDB" id="948250at2"/>
<dbReference type="SUPFAM" id="SSF55729">
    <property type="entry name" value="Acyl-CoA N-acyltransferases (Nat)"/>
    <property type="match status" value="1"/>
</dbReference>
<accession>F7PRG1</accession>
<dbReference type="InterPro" id="IPR000182">
    <property type="entry name" value="GNAT_dom"/>
</dbReference>
<evidence type="ECO:0000259" key="1">
    <source>
        <dbReference type="PROSITE" id="PS51186"/>
    </source>
</evidence>
<dbReference type="InterPro" id="IPR050276">
    <property type="entry name" value="MshD_Acetyltransferase"/>
</dbReference>
<dbReference type="CDD" id="cd04301">
    <property type="entry name" value="NAT_SF"/>
    <property type="match status" value="1"/>
</dbReference>
<organism evidence="2 3">
    <name type="scientific">Haloplasma contractile SSD-17B</name>
    <dbReference type="NCBI Taxonomy" id="1033810"/>
    <lineage>
        <taxon>Bacteria</taxon>
        <taxon>Bacillati</taxon>
        <taxon>Mycoplasmatota</taxon>
        <taxon>Mollicutes</taxon>
        <taxon>Haloplasmatales</taxon>
        <taxon>Haloplasmataceae</taxon>
        <taxon>Haloplasma</taxon>
    </lineage>
</organism>
<dbReference type="eggNOG" id="COG0456">
    <property type="taxonomic scope" value="Bacteria"/>
</dbReference>
<dbReference type="FunCoup" id="F7PRG1">
    <property type="interactions" value="57"/>
</dbReference>
<dbReference type="GO" id="GO:0046027">
    <property type="term" value="F:phospholipid:diacylglycerol acyltransferase activity"/>
    <property type="evidence" value="ECO:0007669"/>
    <property type="project" value="UniProtKB-EC"/>
</dbReference>
<evidence type="ECO:0000313" key="3">
    <source>
        <dbReference type="Proteomes" id="UP000005707"/>
    </source>
</evidence>
<dbReference type="PANTHER" id="PTHR43617:SF22">
    <property type="entry name" value="L-AMINO ACID N-ACETYLTRANSFERASE AAAT"/>
    <property type="match status" value="1"/>
</dbReference>
<keyword evidence="3" id="KW-1185">Reference proteome</keyword>
<name>F7PRG1_9MOLU</name>
<dbReference type="EC" id="2.3.1.158" evidence="2"/>
<dbReference type="Proteomes" id="UP000005707">
    <property type="component" value="Unassembled WGS sequence"/>
</dbReference>
<dbReference type="AlphaFoldDB" id="F7PRG1"/>
<sequence>MNETVTIRKARKDDAEEILKLVDQVFGESTNFPNTPEEFDITVEQEEEYIEKMSLFLVAVIDDRMIGSLTLDKGPYKKSHHTALLGITILEGYTSMKIGSKMLEDTIKWCKENGIKKINLEVFETNLRAIGLYRKFGFIEEGRRQKEYKVNEQYIDNILMAKFL</sequence>
<dbReference type="Pfam" id="PF00583">
    <property type="entry name" value="Acetyltransf_1"/>
    <property type="match status" value="1"/>
</dbReference>
<gene>
    <name evidence="2" type="ORF">HLPCO_002195</name>
</gene>
<keyword evidence="2" id="KW-0808">Transferase</keyword>
<reference evidence="2 3" key="1">
    <citation type="journal article" date="2011" name="J. Bacteriol.">
        <title>Genome sequence of Haloplasma contractile, an unusual contractile bacterium from a deep-sea anoxic brine lake.</title>
        <authorList>
            <person name="Antunes A."/>
            <person name="Alam I."/>
            <person name="El Dorry H."/>
            <person name="Siam R."/>
            <person name="Robertson A."/>
            <person name="Bajic V.B."/>
            <person name="Stingl U."/>
        </authorList>
    </citation>
    <scope>NUCLEOTIDE SEQUENCE [LARGE SCALE GENOMIC DNA]</scope>
    <source>
        <strain evidence="2 3">SSD-17B</strain>
    </source>
</reference>
<proteinExistence type="predicted"/>
<dbReference type="Gene3D" id="3.40.630.30">
    <property type="match status" value="1"/>
</dbReference>
<dbReference type="RefSeq" id="WP_008824421.1">
    <property type="nucleotide sequence ID" value="NZ_AFNU02000008.1"/>
</dbReference>
<protein>
    <submittedName>
        <fullName evidence="2">Phospholipiddiacylglycerol acyltransferase protein</fullName>
        <ecNumber evidence="2">2.3.1.158</ecNumber>
    </submittedName>
</protein>
<evidence type="ECO:0000313" key="2">
    <source>
        <dbReference type="EMBL" id="ERJ11712.1"/>
    </source>
</evidence>
<dbReference type="InterPro" id="IPR016181">
    <property type="entry name" value="Acyl_CoA_acyltransferase"/>
</dbReference>
<feature type="domain" description="N-acetyltransferase" evidence="1">
    <location>
        <begin position="5"/>
        <end position="164"/>
    </location>
</feature>
<dbReference type="PROSITE" id="PS51186">
    <property type="entry name" value="GNAT"/>
    <property type="match status" value="1"/>
</dbReference>
<dbReference type="STRING" id="1033810.HLPCO_002195"/>
<dbReference type="EMBL" id="AFNU02000008">
    <property type="protein sequence ID" value="ERJ11712.1"/>
    <property type="molecule type" value="Genomic_DNA"/>
</dbReference>
<reference evidence="2 3" key="2">
    <citation type="journal article" date="2013" name="PLoS ONE">
        <title>INDIGO - INtegrated Data Warehouse of MIcrobial GenOmes with Examples from the Red Sea Extremophiles.</title>
        <authorList>
            <person name="Alam I."/>
            <person name="Antunes A."/>
            <person name="Kamau A.A."/>
            <person name="Ba Alawi W."/>
            <person name="Kalkatawi M."/>
            <person name="Stingl U."/>
            <person name="Bajic V.B."/>
        </authorList>
    </citation>
    <scope>NUCLEOTIDE SEQUENCE [LARGE SCALE GENOMIC DNA]</scope>
    <source>
        <strain evidence="2 3">SSD-17B</strain>
    </source>
</reference>
<dbReference type="PANTHER" id="PTHR43617">
    <property type="entry name" value="L-AMINO ACID N-ACETYLTRANSFERASE"/>
    <property type="match status" value="1"/>
</dbReference>
<keyword evidence="2" id="KW-0012">Acyltransferase</keyword>
<comment type="caution">
    <text evidence="2">The sequence shown here is derived from an EMBL/GenBank/DDBJ whole genome shotgun (WGS) entry which is preliminary data.</text>
</comment>
<dbReference type="InParanoid" id="F7PRG1"/>